<dbReference type="EMBL" id="LXEY01000004">
    <property type="protein sequence ID" value="OAV63074.1"/>
    <property type="molecule type" value="Genomic_DNA"/>
</dbReference>
<evidence type="ECO:0000256" key="1">
    <source>
        <dbReference type="SAM" id="MobiDB-lite"/>
    </source>
</evidence>
<feature type="chain" id="PRO_5039267720" description="Lipoprotein" evidence="2">
    <location>
        <begin position="23"/>
        <end position="145"/>
    </location>
</feature>
<feature type="region of interest" description="Disordered" evidence="1">
    <location>
        <begin position="25"/>
        <end position="54"/>
    </location>
</feature>
<reference evidence="3 4" key="1">
    <citation type="submission" date="2016-04" db="EMBL/GenBank/DDBJ databases">
        <title>First whole genome shotgun sequence of the bacterium Enteractinococcus sp. strain UASWS1574.</title>
        <authorList>
            <person name="Crovadore J."/>
            <person name="Chablais R."/>
            <person name="Lefort F."/>
        </authorList>
    </citation>
    <scope>NUCLEOTIDE SEQUENCE [LARGE SCALE GENOMIC DNA]</scope>
    <source>
        <strain evidence="3 4">UASWS1574</strain>
    </source>
</reference>
<dbReference type="AlphaFoldDB" id="A0A1B7M3A4"/>
<keyword evidence="2" id="KW-0732">Signal</keyword>
<dbReference type="Proteomes" id="UP000078292">
    <property type="component" value="Unassembled WGS sequence"/>
</dbReference>
<name>A0A1B7M3A4_9MICC</name>
<comment type="caution">
    <text evidence="3">The sequence shown here is derived from an EMBL/GenBank/DDBJ whole genome shotgun (WGS) entry which is preliminary data.</text>
</comment>
<dbReference type="PROSITE" id="PS51257">
    <property type="entry name" value="PROKAR_LIPOPROTEIN"/>
    <property type="match status" value="1"/>
</dbReference>
<accession>A0A1B7M3A4</accession>
<sequence>MKTKQFRIWVFAAAMLCAGALAGCSTERTEPPSEPDAPVTHTPSPDETTTDVPDLSTRAVLLDEQTIELTTYGSSSCPDEAIDVDPVDAATIAVQLDNETDERPCTADYAPVEHTVDIPAEVTERPITLELHWQNSSDSATIPVE</sequence>
<dbReference type="OrthoDB" id="5188731at2"/>
<evidence type="ECO:0000313" key="3">
    <source>
        <dbReference type="EMBL" id="OAV63074.1"/>
    </source>
</evidence>
<organism evidence="3 4">
    <name type="scientific">Enteractinococcus helveticum</name>
    <dbReference type="NCBI Taxonomy" id="1837282"/>
    <lineage>
        <taxon>Bacteria</taxon>
        <taxon>Bacillati</taxon>
        <taxon>Actinomycetota</taxon>
        <taxon>Actinomycetes</taxon>
        <taxon>Micrococcales</taxon>
        <taxon>Micrococcaceae</taxon>
    </lineage>
</organism>
<feature type="compositionally biased region" description="Polar residues" evidence="1">
    <location>
        <begin position="41"/>
        <end position="51"/>
    </location>
</feature>
<protein>
    <recommendedName>
        <fullName evidence="5">Lipoprotein</fullName>
    </recommendedName>
</protein>
<evidence type="ECO:0000313" key="4">
    <source>
        <dbReference type="Proteomes" id="UP000078292"/>
    </source>
</evidence>
<evidence type="ECO:0000256" key="2">
    <source>
        <dbReference type="SAM" id="SignalP"/>
    </source>
</evidence>
<proteinExistence type="predicted"/>
<feature type="signal peptide" evidence="2">
    <location>
        <begin position="1"/>
        <end position="22"/>
    </location>
</feature>
<gene>
    <name evidence="3" type="ORF">A6F49_03265</name>
</gene>
<keyword evidence="4" id="KW-1185">Reference proteome</keyword>
<evidence type="ECO:0008006" key="5">
    <source>
        <dbReference type="Google" id="ProtNLM"/>
    </source>
</evidence>
<dbReference type="RefSeq" id="WP_043055920.1">
    <property type="nucleotide sequence ID" value="NZ_LXEY01000004.1"/>
</dbReference>